<evidence type="ECO:0008006" key="4">
    <source>
        <dbReference type="Google" id="ProtNLM"/>
    </source>
</evidence>
<dbReference type="RefSeq" id="WP_069960759.1">
    <property type="nucleotide sequence ID" value="NZ_CP016094.1"/>
</dbReference>
<gene>
    <name evidence="2" type="ORF">Verru16b_00447</name>
</gene>
<proteinExistence type="predicted"/>
<dbReference type="AlphaFoldDB" id="A0A1D8AR84"/>
<keyword evidence="1" id="KW-0812">Transmembrane</keyword>
<dbReference type="KEGG" id="obg:Verru16b_00447"/>
<feature type="transmembrane region" description="Helical" evidence="1">
    <location>
        <begin position="6"/>
        <end position="27"/>
    </location>
</feature>
<evidence type="ECO:0000313" key="3">
    <source>
        <dbReference type="Proteomes" id="UP000095228"/>
    </source>
</evidence>
<reference evidence="2 3" key="1">
    <citation type="submission" date="2016-06" db="EMBL/GenBank/DDBJ databases">
        <title>Three novel species with peptidoglycan cell walls form the new genus Lacunisphaera gen. nov. in the family Opitutaceae of the verrucomicrobial subdivision 4.</title>
        <authorList>
            <person name="Rast P."/>
            <person name="Gloeckner I."/>
            <person name="Jogler M."/>
            <person name="Boedeker C."/>
            <person name="Jeske O."/>
            <person name="Wiegand S."/>
            <person name="Reinhardt R."/>
            <person name="Schumann P."/>
            <person name="Rohde M."/>
            <person name="Spring S."/>
            <person name="Gloeckner F.O."/>
            <person name="Jogler C."/>
        </authorList>
    </citation>
    <scope>NUCLEOTIDE SEQUENCE [LARGE SCALE GENOMIC DNA]</scope>
    <source>
        <strain evidence="2 3">IG16b</strain>
    </source>
</reference>
<keyword evidence="1" id="KW-0472">Membrane</keyword>
<dbReference type="STRING" id="1838286.Verru16b_00447"/>
<organism evidence="2 3">
    <name type="scientific">Lacunisphaera limnophila</name>
    <dbReference type="NCBI Taxonomy" id="1838286"/>
    <lineage>
        <taxon>Bacteria</taxon>
        <taxon>Pseudomonadati</taxon>
        <taxon>Verrucomicrobiota</taxon>
        <taxon>Opitutia</taxon>
        <taxon>Opitutales</taxon>
        <taxon>Opitutaceae</taxon>
        <taxon>Lacunisphaera</taxon>
    </lineage>
</organism>
<evidence type="ECO:0000256" key="1">
    <source>
        <dbReference type="SAM" id="Phobius"/>
    </source>
</evidence>
<name>A0A1D8AR84_9BACT</name>
<accession>A0A1D8AR84</accession>
<keyword evidence="3" id="KW-1185">Reference proteome</keyword>
<dbReference type="Proteomes" id="UP000095228">
    <property type="component" value="Chromosome"/>
</dbReference>
<protein>
    <recommendedName>
        <fullName evidence="4">Hydrogenase nickel incorporation protein HypA</fullName>
    </recommendedName>
</protein>
<evidence type="ECO:0000313" key="2">
    <source>
        <dbReference type="EMBL" id="AOS43404.1"/>
    </source>
</evidence>
<dbReference type="EMBL" id="CP016094">
    <property type="protein sequence ID" value="AOS43404.1"/>
    <property type="molecule type" value="Genomic_DNA"/>
</dbReference>
<keyword evidence="1" id="KW-1133">Transmembrane helix</keyword>
<dbReference type="OrthoDB" id="199090at2"/>
<sequence length="76" mass="8904">MSPGYTLDVILYGLLVLGGFGFLWVYYDRRDRAFYDAERRKITFHCIRCDHLYTEKKGADPVPCPKCGHVNTRLKF</sequence>